<organism evidence="2 3">
    <name type="scientific">Xanthomonas campestris pv. campestris (strain 8004)</name>
    <dbReference type="NCBI Taxonomy" id="314565"/>
    <lineage>
        <taxon>Bacteria</taxon>
        <taxon>Pseudomonadati</taxon>
        <taxon>Pseudomonadota</taxon>
        <taxon>Gammaproteobacteria</taxon>
        <taxon>Lysobacterales</taxon>
        <taxon>Lysobacteraceae</taxon>
        <taxon>Xanthomonas</taxon>
    </lineage>
</organism>
<keyword evidence="1" id="KW-1133">Transmembrane helix</keyword>
<evidence type="ECO:0000256" key="1">
    <source>
        <dbReference type="SAM" id="Phobius"/>
    </source>
</evidence>
<feature type="transmembrane region" description="Helical" evidence="1">
    <location>
        <begin position="55"/>
        <end position="76"/>
    </location>
</feature>
<proteinExistence type="predicted"/>
<keyword evidence="1" id="KW-0812">Transmembrane</keyword>
<dbReference type="KEGG" id="xcb:XC_1581"/>
<keyword evidence="1" id="KW-0472">Membrane</keyword>
<evidence type="ECO:0000313" key="3">
    <source>
        <dbReference type="Proteomes" id="UP000000420"/>
    </source>
</evidence>
<evidence type="ECO:0008006" key="4">
    <source>
        <dbReference type="Google" id="ProtNLM"/>
    </source>
</evidence>
<dbReference type="Proteomes" id="UP000000420">
    <property type="component" value="Chromosome"/>
</dbReference>
<dbReference type="HOGENOM" id="CLU_084768_2_2_6"/>
<dbReference type="SUPFAM" id="SSF49503">
    <property type="entry name" value="Cupredoxins"/>
    <property type="match status" value="1"/>
</dbReference>
<protein>
    <recommendedName>
        <fullName evidence="4">Methylamine utilization protein</fullName>
    </recommendedName>
</protein>
<dbReference type="InterPro" id="IPR034242">
    <property type="entry name" value="MauL"/>
</dbReference>
<dbReference type="SUPFAM" id="SSF49464">
    <property type="entry name" value="Carboxypeptidase regulatory domain-like"/>
    <property type="match status" value="1"/>
</dbReference>
<reference evidence="2 3" key="1">
    <citation type="journal article" date="2005" name="Genome Res.">
        <title>Comparative and functional genomic analyses of the pathogenicity of phytopathogen Xanthomonas campestris pv. campestris.</title>
        <authorList>
            <person name="Qian W."/>
            <person name="Jia Y."/>
            <person name="Ren S.X."/>
            <person name="He Y.Q."/>
            <person name="Feng J.X."/>
            <person name="Lu L.F."/>
            <person name="Sun Q."/>
            <person name="Ying G."/>
            <person name="Tang D.J."/>
            <person name="Tang H."/>
            <person name="Wu W."/>
            <person name="Hao P."/>
            <person name="Wang L."/>
            <person name="Jiang B.L."/>
            <person name="Zeng S."/>
            <person name="Gu W.Y."/>
            <person name="Lu G."/>
            <person name="Rong L."/>
            <person name="Tian Y."/>
            <person name="Yao Z."/>
            <person name="Fu G."/>
            <person name="Chen B."/>
            <person name="Fang R."/>
            <person name="Qiang B."/>
            <person name="Chen Z."/>
            <person name="Zhao G.P."/>
            <person name="Tang J.L."/>
            <person name="He C."/>
        </authorList>
    </citation>
    <scope>NUCLEOTIDE SEQUENCE [LARGE SCALE GENOMIC DNA]</scope>
    <source>
        <strain evidence="2 3">8004</strain>
    </source>
</reference>
<name>A0A0H2X670_XANC8</name>
<dbReference type="InterPro" id="IPR008972">
    <property type="entry name" value="Cupredoxin"/>
</dbReference>
<dbReference type="InterPro" id="IPR008969">
    <property type="entry name" value="CarboxyPept-like_regulatory"/>
</dbReference>
<evidence type="ECO:0000313" key="2">
    <source>
        <dbReference type="EMBL" id="AAY48647.1"/>
    </source>
</evidence>
<gene>
    <name evidence="2" type="ordered locus">XC_1581</name>
</gene>
<dbReference type="CDD" id="cd04221">
    <property type="entry name" value="MauL"/>
    <property type="match status" value="1"/>
</dbReference>
<dbReference type="EMBL" id="CP000050">
    <property type="protein sequence ID" value="AAY48647.1"/>
    <property type="molecule type" value="Genomic_DNA"/>
</dbReference>
<accession>A0A0H2X670</accession>
<sequence length="281" mass="30079">MTLATVCLMNVRSRPVKACVHLCRYPSLAASATSDLPGARCRTAMRCGRMWTRKVINIVGTSALVLTGCLAGVALATPVTVTVQDAGGVLVDAVVSLETARPVPATGTSKTVSMDQLNSQFVPAVLAVRTGSLVRFPNNDQIRHQVYSFSPAKKFELPLFQGSTAAPVRFDQAGLVTVGCNIHDWMLGYIVVLDTPYFGKSGSDGRVQIDAPAGSYTLRVWHPRIKGAALSEPLVLSRDALQRRVTVQTTGTAPAVAPPDDRVRALQDKFRRAADPKKPSP</sequence>
<dbReference type="AlphaFoldDB" id="A0A0H2X670"/>
<dbReference type="Gene3D" id="2.60.40.420">
    <property type="entry name" value="Cupredoxins - blue copper proteins"/>
    <property type="match status" value="1"/>
</dbReference>